<organism evidence="1 2">
    <name type="scientific">Solanum commersonii</name>
    <name type="common">Commerson's wild potato</name>
    <name type="synonym">Commerson's nightshade</name>
    <dbReference type="NCBI Taxonomy" id="4109"/>
    <lineage>
        <taxon>Eukaryota</taxon>
        <taxon>Viridiplantae</taxon>
        <taxon>Streptophyta</taxon>
        <taxon>Embryophyta</taxon>
        <taxon>Tracheophyta</taxon>
        <taxon>Spermatophyta</taxon>
        <taxon>Magnoliopsida</taxon>
        <taxon>eudicotyledons</taxon>
        <taxon>Gunneridae</taxon>
        <taxon>Pentapetalae</taxon>
        <taxon>asterids</taxon>
        <taxon>lamiids</taxon>
        <taxon>Solanales</taxon>
        <taxon>Solanaceae</taxon>
        <taxon>Solanoideae</taxon>
        <taxon>Solaneae</taxon>
        <taxon>Solanum</taxon>
    </lineage>
</organism>
<feature type="non-terminal residue" evidence="1">
    <location>
        <position position="142"/>
    </location>
</feature>
<reference evidence="1 2" key="1">
    <citation type="submission" date="2020-09" db="EMBL/GenBank/DDBJ databases">
        <title>De no assembly of potato wild relative species, Solanum commersonii.</title>
        <authorList>
            <person name="Cho K."/>
        </authorList>
    </citation>
    <scope>NUCLEOTIDE SEQUENCE [LARGE SCALE GENOMIC DNA]</scope>
    <source>
        <strain evidence="1">LZ3.2</strain>
        <tissue evidence="1">Leaf</tissue>
    </source>
</reference>
<dbReference type="AlphaFoldDB" id="A0A9J5XM32"/>
<evidence type="ECO:0000313" key="1">
    <source>
        <dbReference type="EMBL" id="KAG5588112.1"/>
    </source>
</evidence>
<evidence type="ECO:0000313" key="2">
    <source>
        <dbReference type="Proteomes" id="UP000824120"/>
    </source>
</evidence>
<keyword evidence="2" id="KW-1185">Reference proteome</keyword>
<comment type="caution">
    <text evidence="1">The sequence shown here is derived from an EMBL/GenBank/DDBJ whole genome shotgun (WGS) entry which is preliminary data.</text>
</comment>
<dbReference type="Proteomes" id="UP000824120">
    <property type="component" value="Chromosome 9"/>
</dbReference>
<name>A0A9J5XM32_SOLCO</name>
<sequence>MRSQSYSYMCFDSTSFRSLSSLTPPLTINLPNCQTVLITHIGTVSLFSDLILENVFQFSYTLLFTLNHCVLQGLSMRRPQVFGEVSEGLYLLKPKVKESVFNFSKNKVVLPSTVSNSSSVSFPCFSNASFFSLPNCSSTTPN</sequence>
<protein>
    <submittedName>
        <fullName evidence="1">Uncharacterized protein</fullName>
    </submittedName>
</protein>
<accession>A0A9J5XM32</accession>
<dbReference type="OrthoDB" id="1745225at2759"/>
<gene>
    <name evidence="1" type="ORF">H5410_048546</name>
</gene>
<dbReference type="EMBL" id="JACXVP010000009">
    <property type="protein sequence ID" value="KAG5588112.1"/>
    <property type="molecule type" value="Genomic_DNA"/>
</dbReference>
<proteinExistence type="predicted"/>